<reference evidence="6" key="1">
    <citation type="submission" date="2023-04" db="EMBL/GenBank/DDBJ databases">
        <title>Candida boidinii NBRC 10035.</title>
        <authorList>
            <person name="Ichikawa N."/>
            <person name="Sato H."/>
            <person name="Tonouchi N."/>
        </authorList>
    </citation>
    <scope>NUCLEOTIDE SEQUENCE</scope>
    <source>
        <strain evidence="6">NBRC 10035</strain>
    </source>
</reference>
<dbReference type="Proteomes" id="UP001165120">
    <property type="component" value="Unassembled WGS sequence"/>
</dbReference>
<comment type="caution">
    <text evidence="6">The sequence shown here is derived from an EMBL/GenBank/DDBJ whole genome shotgun (WGS) entry which is preliminary data.</text>
</comment>
<name>A0A9W6T018_CANBO</name>
<organism evidence="6 7">
    <name type="scientific">Candida boidinii</name>
    <name type="common">Yeast</name>
    <dbReference type="NCBI Taxonomy" id="5477"/>
    <lineage>
        <taxon>Eukaryota</taxon>
        <taxon>Fungi</taxon>
        <taxon>Dikarya</taxon>
        <taxon>Ascomycota</taxon>
        <taxon>Saccharomycotina</taxon>
        <taxon>Pichiomycetes</taxon>
        <taxon>Pichiales</taxon>
        <taxon>Pichiaceae</taxon>
        <taxon>Ogataea</taxon>
        <taxon>Ogataea/Candida clade</taxon>
    </lineage>
</organism>
<dbReference type="PANTHER" id="PTHR21100:SF9">
    <property type="entry name" value="PREFOLDIN SUBUNIT 4"/>
    <property type="match status" value="1"/>
</dbReference>
<keyword evidence="5" id="KW-0175">Coiled coil</keyword>
<comment type="subunit">
    <text evidence="4">Heterohexamer of two PFD-alpha type and four PFD-beta type subunits.</text>
</comment>
<dbReference type="Pfam" id="PF01920">
    <property type="entry name" value="Prefoldin_2"/>
    <property type="match status" value="1"/>
</dbReference>
<dbReference type="SUPFAM" id="SSF46579">
    <property type="entry name" value="Prefoldin"/>
    <property type="match status" value="1"/>
</dbReference>
<dbReference type="PANTHER" id="PTHR21100">
    <property type="entry name" value="PREFOLDIN SUBUNIT 4"/>
    <property type="match status" value="1"/>
</dbReference>
<dbReference type="CDD" id="cd23165">
    <property type="entry name" value="Prefoldin_4"/>
    <property type="match status" value="1"/>
</dbReference>
<dbReference type="GO" id="GO:0006457">
    <property type="term" value="P:protein folding"/>
    <property type="evidence" value="ECO:0007669"/>
    <property type="project" value="UniProtKB-UniRule"/>
</dbReference>
<accession>A0A9W6T018</accession>
<keyword evidence="2 4" id="KW-0143">Chaperone</keyword>
<dbReference type="GO" id="GO:0051082">
    <property type="term" value="F:unfolded protein binding"/>
    <property type="evidence" value="ECO:0007669"/>
    <property type="project" value="InterPro"/>
</dbReference>
<evidence type="ECO:0000256" key="2">
    <source>
        <dbReference type="ARBA" id="ARBA00023186"/>
    </source>
</evidence>
<sequence>MSLLPEGQQNNTEVTFNDQQNINKFSTLFAKKELLTAELNDFKKEKDYLDDLSLELELIDEDELINYKIGETFVKLKQTEVLKRLEKDNSEIDNNVETLESEITSIDNKLSLLKTQLYAKFGTAINLER</sequence>
<evidence type="ECO:0000313" key="7">
    <source>
        <dbReference type="Proteomes" id="UP001165120"/>
    </source>
</evidence>
<evidence type="ECO:0000256" key="4">
    <source>
        <dbReference type="PIRNR" id="PIRNR016477"/>
    </source>
</evidence>
<evidence type="ECO:0000256" key="3">
    <source>
        <dbReference type="ARBA" id="ARBA00024667"/>
    </source>
</evidence>
<dbReference type="GO" id="GO:0016272">
    <property type="term" value="C:prefoldin complex"/>
    <property type="evidence" value="ECO:0007669"/>
    <property type="project" value="UniProtKB-UniRule"/>
</dbReference>
<dbReference type="GO" id="GO:0005737">
    <property type="term" value="C:cytoplasm"/>
    <property type="evidence" value="ECO:0007669"/>
    <property type="project" value="UniProtKB-ARBA"/>
</dbReference>
<protein>
    <recommendedName>
        <fullName evidence="4">Prefoldin subunit 4</fullName>
    </recommendedName>
</protein>
<dbReference type="FunFam" id="1.10.287.370:FF:000005">
    <property type="entry name" value="Prefoldin subunit 4"/>
    <property type="match status" value="1"/>
</dbReference>
<evidence type="ECO:0000256" key="5">
    <source>
        <dbReference type="SAM" id="Coils"/>
    </source>
</evidence>
<dbReference type="EMBL" id="BSXN01000827">
    <property type="protein sequence ID" value="GME69980.1"/>
    <property type="molecule type" value="Genomic_DNA"/>
</dbReference>
<feature type="coiled-coil region" evidence="5">
    <location>
        <begin position="82"/>
        <end position="116"/>
    </location>
</feature>
<dbReference type="AlphaFoldDB" id="A0A9W6T018"/>
<dbReference type="InterPro" id="IPR002777">
    <property type="entry name" value="PFD_beta-like"/>
</dbReference>
<dbReference type="InterPro" id="IPR016661">
    <property type="entry name" value="PFDN4"/>
</dbReference>
<comment type="function">
    <text evidence="3 4">Binds specifically to cytosolic chaperonin (c-CPN) and transfers target proteins to it. Binds to nascent polypeptide chain and promotes folding in an environment in which there are many competing pathways for nonnative proteins.</text>
</comment>
<keyword evidence="7" id="KW-1185">Reference proteome</keyword>
<gene>
    <name evidence="6" type="ORF">Cboi02_000267600</name>
</gene>
<comment type="similarity">
    <text evidence="1 4">Belongs to the prefoldin subunit beta family.</text>
</comment>
<evidence type="ECO:0000256" key="1">
    <source>
        <dbReference type="ARBA" id="ARBA00008045"/>
    </source>
</evidence>
<evidence type="ECO:0000313" key="6">
    <source>
        <dbReference type="EMBL" id="GME69980.1"/>
    </source>
</evidence>
<dbReference type="Gene3D" id="1.10.287.370">
    <property type="match status" value="1"/>
</dbReference>
<dbReference type="InterPro" id="IPR009053">
    <property type="entry name" value="Prefoldin"/>
</dbReference>
<proteinExistence type="inferred from homology"/>
<dbReference type="PIRSF" id="PIRSF016477">
    <property type="entry name" value="Prefoldin_subunit_4"/>
    <property type="match status" value="1"/>
</dbReference>